<dbReference type="Gene3D" id="3.30.70.100">
    <property type="match status" value="1"/>
</dbReference>
<dbReference type="EMBL" id="JAAZSR010000670">
    <property type="protein sequence ID" value="NKX52690.1"/>
    <property type="molecule type" value="Genomic_DNA"/>
</dbReference>
<feature type="compositionally biased region" description="Low complexity" evidence="3">
    <location>
        <begin position="76"/>
        <end position="90"/>
    </location>
</feature>
<feature type="transmembrane region" description="Helical" evidence="4">
    <location>
        <begin position="117"/>
        <end position="135"/>
    </location>
</feature>
<dbReference type="InterPro" id="IPR017969">
    <property type="entry name" value="Heavy-metal-associated_CS"/>
</dbReference>
<keyword evidence="7" id="KW-1185">Reference proteome</keyword>
<keyword evidence="4" id="KW-0812">Transmembrane</keyword>
<feature type="non-terminal residue" evidence="6">
    <location>
        <position position="263"/>
    </location>
</feature>
<dbReference type="PROSITE" id="PS50846">
    <property type="entry name" value="HMA_2"/>
    <property type="match status" value="1"/>
</dbReference>
<evidence type="ECO:0000259" key="5">
    <source>
        <dbReference type="PROSITE" id="PS50846"/>
    </source>
</evidence>
<feature type="region of interest" description="Disordered" evidence="3">
    <location>
        <begin position="76"/>
        <end position="104"/>
    </location>
</feature>
<dbReference type="PANTHER" id="PTHR43520:SF8">
    <property type="entry name" value="P-TYPE CU(+) TRANSPORTER"/>
    <property type="match status" value="1"/>
</dbReference>
<feature type="transmembrane region" description="Helical" evidence="4">
    <location>
        <begin position="205"/>
        <end position="224"/>
    </location>
</feature>
<gene>
    <name evidence="6" type="ORF">HER39_19365</name>
</gene>
<keyword evidence="4" id="KW-1133">Transmembrane helix</keyword>
<name>A0ABX1JTP4_9MICC</name>
<comment type="caution">
    <text evidence="6">The sequence shown here is derived from an EMBL/GenBank/DDBJ whole genome shotgun (WGS) entry which is preliminary data.</text>
</comment>
<dbReference type="InterPro" id="IPR036163">
    <property type="entry name" value="HMA_dom_sf"/>
</dbReference>
<evidence type="ECO:0000313" key="7">
    <source>
        <dbReference type="Proteomes" id="UP000523795"/>
    </source>
</evidence>
<evidence type="ECO:0000313" key="6">
    <source>
        <dbReference type="EMBL" id="NKX52690.1"/>
    </source>
</evidence>
<dbReference type="CDD" id="cd00371">
    <property type="entry name" value="HMA"/>
    <property type="match status" value="1"/>
</dbReference>
<reference evidence="6 7" key="1">
    <citation type="submission" date="2020-04" db="EMBL/GenBank/DDBJ databases">
        <authorList>
            <person name="Liu S."/>
        </authorList>
    </citation>
    <scope>NUCLEOTIDE SEQUENCE [LARGE SCALE GENOMIC DNA]</scope>
    <source>
        <strain evidence="6 7">CGMCC 1.15091</strain>
    </source>
</reference>
<keyword evidence="4" id="KW-0472">Membrane</keyword>
<dbReference type="InterPro" id="IPR006121">
    <property type="entry name" value="HMA_dom"/>
</dbReference>
<dbReference type="SUPFAM" id="SSF55008">
    <property type="entry name" value="HMA, heavy metal-associated domain"/>
    <property type="match status" value="1"/>
</dbReference>
<evidence type="ECO:0000256" key="4">
    <source>
        <dbReference type="SAM" id="Phobius"/>
    </source>
</evidence>
<dbReference type="Pfam" id="PF00403">
    <property type="entry name" value="HMA"/>
    <property type="match status" value="1"/>
</dbReference>
<evidence type="ECO:0000256" key="1">
    <source>
        <dbReference type="ARBA" id="ARBA00022723"/>
    </source>
</evidence>
<keyword evidence="2" id="KW-1278">Translocase</keyword>
<proteinExistence type="predicted"/>
<evidence type="ECO:0000256" key="3">
    <source>
        <dbReference type="SAM" id="MobiDB-lite"/>
    </source>
</evidence>
<dbReference type="PANTHER" id="PTHR43520">
    <property type="entry name" value="ATP7, ISOFORM B"/>
    <property type="match status" value="1"/>
</dbReference>
<sequence length="263" mass="27166">MTTPTLADCALDIGGMTCPACVRRVEKALTKLDGVASAQVNLATEVATVSYDPVLVQPAGLAAAVSAAGYTGTLRPRAGTPAAGPAQPGTAPAPGPADDPEDRRDAGLADLKRKWQVALAAGLALMVLMYVPLPIDAMDWLMPLLLVAATVVQFWAGRGVYAAAWSAARHGSTNMNTLVALGTGVAYGYSAFVTLWPGAAESWGLPLHVSFETSLVILALVPMGKWLEGRAKKQTAAAIRALAGLSPRTARVIRGGVEDDIPV</sequence>
<dbReference type="Proteomes" id="UP000523795">
    <property type="component" value="Unassembled WGS sequence"/>
</dbReference>
<dbReference type="PROSITE" id="PS01047">
    <property type="entry name" value="HMA_1"/>
    <property type="match status" value="1"/>
</dbReference>
<feature type="domain" description="HMA" evidence="5">
    <location>
        <begin position="7"/>
        <end position="73"/>
    </location>
</feature>
<evidence type="ECO:0000256" key="2">
    <source>
        <dbReference type="ARBA" id="ARBA00022967"/>
    </source>
</evidence>
<organism evidence="6 7">
    <name type="scientific">Arthrobacter deserti</name>
    <dbReference type="NCBI Taxonomy" id="1742687"/>
    <lineage>
        <taxon>Bacteria</taxon>
        <taxon>Bacillati</taxon>
        <taxon>Actinomycetota</taxon>
        <taxon>Actinomycetes</taxon>
        <taxon>Micrococcales</taxon>
        <taxon>Micrococcaceae</taxon>
        <taxon>Arthrobacter</taxon>
    </lineage>
</organism>
<feature type="transmembrane region" description="Helical" evidence="4">
    <location>
        <begin position="177"/>
        <end position="199"/>
    </location>
</feature>
<feature type="transmembrane region" description="Helical" evidence="4">
    <location>
        <begin position="141"/>
        <end position="165"/>
    </location>
</feature>
<keyword evidence="1" id="KW-0479">Metal-binding</keyword>
<protein>
    <submittedName>
        <fullName evidence="6">Cation-translocating P-type ATPase</fullName>
    </submittedName>
</protein>
<accession>A0ABX1JTP4</accession>